<evidence type="ECO:0000313" key="4">
    <source>
        <dbReference type="Proteomes" id="UP000006810"/>
    </source>
</evidence>
<keyword evidence="4" id="KW-1185">Reference proteome</keyword>
<reference evidence="3 4" key="1">
    <citation type="journal article" date="2009" name="Curr. Microbiol.">
        <title>Molecular cloning and expression of a novel cholinephosphotransferase involved in glycoglycerophospholipid biosynthesis of Mycoplasma fermentans.</title>
        <authorList>
            <person name="Ishida N."/>
            <person name="Irikura D."/>
            <person name="Matsuda K."/>
            <person name="Sato S."/>
            <person name="Asano K."/>
        </authorList>
    </citation>
    <scope>NUCLEOTIDE SEQUENCE [LARGE SCALE GENOMIC DNA]</scope>
    <source>
        <strain evidence="4">ATCC 19989 / NBRC 14854 / NCTC 10117 / PG18</strain>
    </source>
</reference>
<feature type="domain" description="DDH" evidence="1">
    <location>
        <begin position="27"/>
        <end position="168"/>
    </location>
</feature>
<dbReference type="SUPFAM" id="SSF64182">
    <property type="entry name" value="DHH phosphoesterases"/>
    <property type="match status" value="1"/>
</dbReference>
<name>C4XE36_MYCFP</name>
<dbReference type="PANTHER" id="PTHR47618:SF1">
    <property type="entry name" value="BIFUNCTIONAL OLIGORIBONUCLEASE AND PAP PHOSPHATASE NRNA"/>
    <property type="match status" value="1"/>
</dbReference>
<dbReference type="Gene3D" id="3.90.1640.10">
    <property type="entry name" value="inorganic pyrophosphatase (n-terminal core)"/>
    <property type="match status" value="1"/>
</dbReference>
<evidence type="ECO:0008006" key="5">
    <source>
        <dbReference type="Google" id="ProtNLM"/>
    </source>
</evidence>
<dbReference type="Pfam" id="PF01368">
    <property type="entry name" value="DHH"/>
    <property type="match status" value="1"/>
</dbReference>
<dbReference type="InterPro" id="IPR003156">
    <property type="entry name" value="DHHA1_dom"/>
</dbReference>
<dbReference type="GO" id="GO:0003676">
    <property type="term" value="F:nucleic acid binding"/>
    <property type="evidence" value="ECO:0007669"/>
    <property type="project" value="InterPro"/>
</dbReference>
<dbReference type="InterPro" id="IPR051319">
    <property type="entry name" value="Oligoribo/pAp-PDE_c-di-AMP_PDE"/>
</dbReference>
<accession>C4XE36</accession>
<evidence type="ECO:0000259" key="1">
    <source>
        <dbReference type="Pfam" id="PF01368"/>
    </source>
</evidence>
<organism evidence="3 4">
    <name type="scientific">Mycoplasmopsis fermentans (strain ATCC 19989 / NBRC 14854 / NCTC 10117 / PG18)</name>
    <name type="common">Mycoplasma fermentans</name>
    <dbReference type="NCBI Taxonomy" id="496833"/>
    <lineage>
        <taxon>Bacteria</taxon>
        <taxon>Bacillati</taxon>
        <taxon>Mycoplasmatota</taxon>
        <taxon>Mycoplasmoidales</taxon>
        <taxon>Metamycoplasmataceae</taxon>
        <taxon>Mycoplasmopsis</taxon>
    </lineage>
</organism>
<feature type="domain" description="DHHA1" evidence="2">
    <location>
        <begin position="230"/>
        <end position="327"/>
    </location>
</feature>
<dbReference type="Gene3D" id="3.10.310.30">
    <property type="match status" value="1"/>
</dbReference>
<dbReference type="eggNOG" id="COG0618">
    <property type="taxonomic scope" value="Bacteria"/>
</dbReference>
<dbReference type="InterPro" id="IPR038763">
    <property type="entry name" value="DHH_sf"/>
</dbReference>
<dbReference type="EMBL" id="AP009608">
    <property type="protein sequence ID" value="BAH69408.1"/>
    <property type="molecule type" value="Genomic_DNA"/>
</dbReference>
<sequence>MNIKLKEKNMKIGNYKVALQAIEKYKNIIIFHHIRPDGDCLGSQAGLAELIKKNYPKKKVFTVGDNVHTFDFMSYHYDPIETVDFKNSLGIVVDASSSDRIQDGHLLVEKKCTAALRIDHHPNGSDIEYDYLWIDEHYVAAAEMVAMLAKSAKWEITKKAAEHIYLGINTDSGRFLYPDTSARTYKLVAHLIEKGGLDSQWILRELNKRSSRDIKYTGEILSGFKQSGRVLYFEVTKEIMDKYGMNDLEAAIFVNELANIDDNSCWAFFIQLADGTVRCRLRSNGPLVNNVARLHNGGGHDNAAGCSINSWDEVPVVLKELNDCIKEWEAK</sequence>
<gene>
    <name evidence="3" type="ordered locus">MBIO_0143</name>
</gene>
<dbReference type="HOGENOM" id="CLU_039720_1_0_14"/>
<protein>
    <recommendedName>
        <fullName evidence="5">DHH family phosphoesterase</fullName>
    </recommendedName>
</protein>
<proteinExistence type="predicted"/>
<evidence type="ECO:0000313" key="3">
    <source>
        <dbReference type="EMBL" id="BAH69408.1"/>
    </source>
</evidence>
<dbReference type="AlphaFoldDB" id="C4XE36"/>
<dbReference type="PANTHER" id="PTHR47618">
    <property type="entry name" value="BIFUNCTIONAL OLIGORIBONUCLEASE AND PAP PHOSPHATASE NRNA"/>
    <property type="match status" value="1"/>
</dbReference>
<dbReference type="Proteomes" id="UP000006810">
    <property type="component" value="Chromosome"/>
</dbReference>
<dbReference type="PATRIC" id="fig|496833.3.peg.564"/>
<evidence type="ECO:0000259" key="2">
    <source>
        <dbReference type="Pfam" id="PF02272"/>
    </source>
</evidence>
<dbReference type="Pfam" id="PF02272">
    <property type="entry name" value="DHHA1"/>
    <property type="match status" value="1"/>
</dbReference>
<dbReference type="InterPro" id="IPR001667">
    <property type="entry name" value="DDH_dom"/>
</dbReference>
<dbReference type="KEGG" id="mfp:MBIO_0143"/>